<dbReference type="OrthoDB" id="9802264at2"/>
<dbReference type="EMBL" id="FQTU01000002">
    <property type="protein sequence ID" value="SHE43854.1"/>
    <property type="molecule type" value="Genomic_DNA"/>
</dbReference>
<dbReference type="InterPro" id="IPR003593">
    <property type="entry name" value="AAA+_ATPase"/>
</dbReference>
<dbReference type="InterPro" id="IPR050093">
    <property type="entry name" value="ABC_SmlMolc_Importer"/>
</dbReference>
<evidence type="ECO:0000313" key="6">
    <source>
        <dbReference type="Proteomes" id="UP000184251"/>
    </source>
</evidence>
<evidence type="ECO:0000256" key="1">
    <source>
        <dbReference type="ARBA" id="ARBA00022448"/>
    </source>
</evidence>
<accession>A0A1M4THP6</accession>
<dbReference type="STRING" id="1120975.SAMN02746064_00493"/>
<keyword evidence="2" id="KW-0547">Nucleotide-binding</keyword>
<dbReference type="InterPro" id="IPR017871">
    <property type="entry name" value="ABC_transporter-like_CS"/>
</dbReference>
<evidence type="ECO:0000313" key="5">
    <source>
        <dbReference type="EMBL" id="SHE43854.1"/>
    </source>
</evidence>
<reference evidence="5 6" key="1">
    <citation type="submission" date="2016-11" db="EMBL/GenBank/DDBJ databases">
        <authorList>
            <person name="Jaros S."/>
            <person name="Januszkiewicz K."/>
            <person name="Wedrychowicz H."/>
        </authorList>
    </citation>
    <scope>NUCLEOTIDE SEQUENCE [LARGE SCALE GENOMIC DNA]</scope>
    <source>
        <strain evidence="5 6">DSM 14828</strain>
    </source>
</reference>
<keyword evidence="1" id="KW-0813">Transport</keyword>
<dbReference type="GO" id="GO:0005524">
    <property type="term" value="F:ATP binding"/>
    <property type="evidence" value="ECO:0007669"/>
    <property type="project" value="UniProtKB-KW"/>
</dbReference>
<name>A0A1M4THP6_9FIRM</name>
<dbReference type="RefSeq" id="WP_073269490.1">
    <property type="nucleotide sequence ID" value="NZ_FQTU01000002.1"/>
</dbReference>
<dbReference type="PROSITE" id="PS50893">
    <property type="entry name" value="ABC_TRANSPORTER_2"/>
    <property type="match status" value="1"/>
</dbReference>
<feature type="domain" description="ABC transporter" evidence="4">
    <location>
        <begin position="3"/>
        <end position="206"/>
    </location>
</feature>
<dbReference type="GO" id="GO:0016887">
    <property type="term" value="F:ATP hydrolysis activity"/>
    <property type="evidence" value="ECO:0007669"/>
    <property type="project" value="InterPro"/>
</dbReference>
<proteinExistence type="predicted"/>
<dbReference type="InterPro" id="IPR003439">
    <property type="entry name" value="ABC_transporter-like_ATP-bd"/>
</dbReference>
<evidence type="ECO:0000256" key="2">
    <source>
        <dbReference type="ARBA" id="ARBA00022741"/>
    </source>
</evidence>
<dbReference type="SMART" id="SM00382">
    <property type="entry name" value="AAA"/>
    <property type="match status" value="1"/>
</dbReference>
<dbReference type="PANTHER" id="PTHR42781:SF8">
    <property type="entry name" value="BICARBONATE TRANSPORT ATP-BINDING PROTEIN CMPC"/>
    <property type="match status" value="1"/>
</dbReference>
<organism evidence="5 6">
    <name type="scientific">Alkalibacter saccharofermentans DSM 14828</name>
    <dbReference type="NCBI Taxonomy" id="1120975"/>
    <lineage>
        <taxon>Bacteria</taxon>
        <taxon>Bacillati</taxon>
        <taxon>Bacillota</taxon>
        <taxon>Clostridia</taxon>
        <taxon>Eubacteriales</taxon>
        <taxon>Eubacteriaceae</taxon>
        <taxon>Alkalibacter</taxon>
    </lineage>
</organism>
<keyword evidence="3 5" id="KW-0067">ATP-binding</keyword>
<dbReference type="Pfam" id="PF00005">
    <property type="entry name" value="ABC_tran"/>
    <property type="match status" value="1"/>
</dbReference>
<dbReference type="SUPFAM" id="SSF52540">
    <property type="entry name" value="P-loop containing nucleoside triphosphate hydrolases"/>
    <property type="match status" value="1"/>
</dbReference>
<keyword evidence="6" id="KW-1185">Reference proteome</keyword>
<dbReference type="Proteomes" id="UP000184251">
    <property type="component" value="Unassembled WGS sequence"/>
</dbReference>
<sequence length="207" mass="23288">MDIEIKGLVKKYDGETIFNGINIYIKKGLITVISGASGIGKTTVLNILSGIDSEFEGLVCGVDKSRVAYVFQEPRLLDHLTVSENIRFVLDKKMNGREIDDVISKVLESVELKKQKDFYPAQLSGGMKQRVSIARAFAYPGDLILMDEPFSGIDEKLKRQMMDDIKKLQRKQGKTIVFVTHNMAEADYLGDEHYIIEGKPSEIIKIK</sequence>
<dbReference type="PANTHER" id="PTHR42781">
    <property type="entry name" value="SPERMIDINE/PUTRESCINE IMPORT ATP-BINDING PROTEIN POTA"/>
    <property type="match status" value="1"/>
</dbReference>
<protein>
    <submittedName>
        <fullName evidence="5">NitT/TauT family transport system ATP-binding protein</fullName>
    </submittedName>
</protein>
<gene>
    <name evidence="5" type="ORF">SAMN02746064_00493</name>
</gene>
<dbReference type="PROSITE" id="PS00211">
    <property type="entry name" value="ABC_TRANSPORTER_1"/>
    <property type="match status" value="1"/>
</dbReference>
<evidence type="ECO:0000256" key="3">
    <source>
        <dbReference type="ARBA" id="ARBA00022840"/>
    </source>
</evidence>
<dbReference type="Gene3D" id="3.40.50.300">
    <property type="entry name" value="P-loop containing nucleotide triphosphate hydrolases"/>
    <property type="match status" value="1"/>
</dbReference>
<dbReference type="InterPro" id="IPR027417">
    <property type="entry name" value="P-loop_NTPase"/>
</dbReference>
<dbReference type="AlphaFoldDB" id="A0A1M4THP6"/>
<evidence type="ECO:0000259" key="4">
    <source>
        <dbReference type="PROSITE" id="PS50893"/>
    </source>
</evidence>